<dbReference type="RefSeq" id="WP_252703955.1">
    <property type="nucleotide sequence ID" value="NZ_JARPXG010000040.1"/>
</dbReference>
<sequence length="171" mass="19921">MNIIPTKKALPLFSAIPKSQKESPDLERSFYSWHANYFTFNRKKILVLVNDKSFSPIVLADINAKNKKDLNDMIKSGIEEVFSYSNIPPVQIKKYFLKAGRLEISSNYNRSIISINNNMIQHCQFFTEEIDFQTNLQPTIMKFLANTPYRSQTPEYFISTEIVEIELKKLI</sequence>
<organism evidence="2 3">
    <name type="scientific">Enterococcus raffinosus</name>
    <dbReference type="NCBI Taxonomy" id="71452"/>
    <lineage>
        <taxon>Bacteria</taxon>
        <taxon>Bacillati</taxon>
        <taxon>Bacillota</taxon>
        <taxon>Bacilli</taxon>
        <taxon>Lactobacillales</taxon>
        <taxon>Enterococcaceae</taxon>
        <taxon>Enterococcus</taxon>
    </lineage>
</organism>
<evidence type="ECO:0000313" key="2">
    <source>
        <dbReference type="EMBL" id="MDT2546450.1"/>
    </source>
</evidence>
<dbReference type="InterPro" id="IPR053864">
    <property type="entry name" value="DUF6933"/>
</dbReference>
<evidence type="ECO:0000313" key="3">
    <source>
        <dbReference type="Proteomes" id="UP001254770"/>
    </source>
</evidence>
<feature type="domain" description="DUF6933" evidence="1">
    <location>
        <begin position="6"/>
        <end position="157"/>
    </location>
</feature>
<protein>
    <recommendedName>
        <fullName evidence="1">DUF6933 domain-containing protein</fullName>
    </recommendedName>
</protein>
<gene>
    <name evidence="2" type="ORF">P7D69_19065</name>
</gene>
<reference evidence="2" key="1">
    <citation type="submission" date="2023-03" db="EMBL/GenBank/DDBJ databases">
        <authorList>
            <person name="Shen W."/>
            <person name="Cai J."/>
        </authorList>
    </citation>
    <scope>NUCLEOTIDE SEQUENCE</scope>
    <source>
        <strain evidence="2">Y15</strain>
    </source>
</reference>
<dbReference type="Pfam" id="PF22016">
    <property type="entry name" value="DUF6933"/>
    <property type="match status" value="1"/>
</dbReference>
<proteinExistence type="predicted"/>
<accession>A0AAW8TIA4</accession>
<dbReference type="AlphaFoldDB" id="A0AAW8TIA4"/>
<comment type="caution">
    <text evidence="2">The sequence shown here is derived from an EMBL/GenBank/DDBJ whole genome shotgun (WGS) entry which is preliminary data.</text>
</comment>
<dbReference type="Proteomes" id="UP001254770">
    <property type="component" value="Unassembled WGS sequence"/>
</dbReference>
<evidence type="ECO:0000259" key="1">
    <source>
        <dbReference type="Pfam" id="PF22016"/>
    </source>
</evidence>
<name>A0AAW8TIA4_9ENTE</name>
<dbReference type="EMBL" id="JARPXL010000031">
    <property type="protein sequence ID" value="MDT2546450.1"/>
    <property type="molecule type" value="Genomic_DNA"/>
</dbReference>